<dbReference type="GeneID" id="20660269"/>
<evidence type="ECO:0000256" key="1">
    <source>
        <dbReference type="SAM" id="MobiDB-lite"/>
    </source>
</evidence>
<dbReference type="InParanoid" id="G5A0R6"/>
<keyword evidence="3" id="KW-1185">Reference proteome</keyword>
<accession>G5A0R6</accession>
<dbReference type="KEGG" id="psoj:PHYSODRAFT_520231"/>
<gene>
    <name evidence="2" type="ORF">PHYSODRAFT_520231</name>
</gene>
<reference evidence="2 3" key="1">
    <citation type="journal article" date="2006" name="Science">
        <title>Phytophthora genome sequences uncover evolutionary origins and mechanisms of pathogenesis.</title>
        <authorList>
            <person name="Tyler B.M."/>
            <person name="Tripathy S."/>
            <person name="Zhang X."/>
            <person name="Dehal P."/>
            <person name="Jiang R.H."/>
            <person name="Aerts A."/>
            <person name="Arredondo F.D."/>
            <person name="Baxter L."/>
            <person name="Bensasson D."/>
            <person name="Beynon J.L."/>
            <person name="Chapman J."/>
            <person name="Damasceno C.M."/>
            <person name="Dorrance A.E."/>
            <person name="Dou D."/>
            <person name="Dickerman A.W."/>
            <person name="Dubchak I.L."/>
            <person name="Garbelotto M."/>
            <person name="Gijzen M."/>
            <person name="Gordon S.G."/>
            <person name="Govers F."/>
            <person name="Grunwald N.J."/>
            <person name="Huang W."/>
            <person name="Ivors K.L."/>
            <person name="Jones R.W."/>
            <person name="Kamoun S."/>
            <person name="Krampis K."/>
            <person name="Lamour K.H."/>
            <person name="Lee M.K."/>
            <person name="McDonald W.H."/>
            <person name="Medina M."/>
            <person name="Meijer H.J."/>
            <person name="Nordberg E.K."/>
            <person name="Maclean D.J."/>
            <person name="Ospina-Giraldo M.D."/>
            <person name="Morris P.F."/>
            <person name="Phuntumart V."/>
            <person name="Putnam N.H."/>
            <person name="Rash S."/>
            <person name="Rose J.K."/>
            <person name="Sakihama Y."/>
            <person name="Salamov A.A."/>
            <person name="Savidor A."/>
            <person name="Scheuring C.F."/>
            <person name="Smith B.M."/>
            <person name="Sobral B.W."/>
            <person name="Terry A."/>
            <person name="Torto-Alalibo T.A."/>
            <person name="Win J."/>
            <person name="Xu Z."/>
            <person name="Zhang H."/>
            <person name="Grigoriev I.V."/>
            <person name="Rokhsar D.S."/>
            <person name="Boore J.L."/>
        </authorList>
    </citation>
    <scope>NUCLEOTIDE SEQUENCE [LARGE SCALE GENOMIC DNA]</scope>
    <source>
        <strain evidence="2 3">P6497</strain>
    </source>
</reference>
<protein>
    <submittedName>
        <fullName evidence="2">Uncharacterized protein</fullName>
    </submittedName>
</protein>
<evidence type="ECO:0000313" key="3">
    <source>
        <dbReference type="Proteomes" id="UP000002640"/>
    </source>
</evidence>
<evidence type="ECO:0000313" key="2">
    <source>
        <dbReference type="EMBL" id="EGZ11402.1"/>
    </source>
</evidence>
<name>G5A0R6_PHYSP</name>
<sequence length="412" mass="47031">MEGDIRSEVVILCCFLSSGKFEPRVVLVGSFSIYPRTRRSSTSTSSRRTTADDGDTDERRAKAQRISLPEVPNCSLFDVLRTAPSSIVRMLTSREACKLLISCSRGVAQDVRDAIASDAFPLYYEASDVHLGKNLRVKCFGDWHQLVPAHIATNHFDCTCPTYDDQYRTLVNSSTWSLPRSPRARTHLLEAVHLVYQGIRRHCFQYMQLPTTTMRRMPSWWGWFVPIGVLQPVAFSLVTAMEVDRQNDGEVLTNDDVESIDTDNVDELARLVNIVEPELGFRFFSTRSDAREAANVVEAHWRGIEVDAVTSATVCRYCENYEKSFLCTRTLNYLKTDMFTAHCADVYQPLKKFMLRYLKHVRYVRSPRGWNEDDEEIYGFKRPFRDLIAGFTPTGVVVGVHLVVPDIPNDRD</sequence>
<organism evidence="2 3">
    <name type="scientific">Phytophthora sojae (strain P6497)</name>
    <name type="common">Soybean stem and root rot agent</name>
    <name type="synonym">Phytophthora megasperma f. sp. glycines</name>
    <dbReference type="NCBI Taxonomy" id="1094619"/>
    <lineage>
        <taxon>Eukaryota</taxon>
        <taxon>Sar</taxon>
        <taxon>Stramenopiles</taxon>
        <taxon>Oomycota</taxon>
        <taxon>Peronosporomycetes</taxon>
        <taxon>Peronosporales</taxon>
        <taxon>Peronosporaceae</taxon>
        <taxon>Phytophthora</taxon>
    </lineage>
</organism>
<dbReference type="EMBL" id="JH159158">
    <property type="protein sequence ID" value="EGZ11402.1"/>
    <property type="molecule type" value="Genomic_DNA"/>
</dbReference>
<feature type="region of interest" description="Disordered" evidence="1">
    <location>
        <begin position="37"/>
        <end position="62"/>
    </location>
</feature>
<proteinExistence type="predicted"/>
<dbReference type="RefSeq" id="XP_009534147.1">
    <property type="nucleotide sequence ID" value="XM_009535852.1"/>
</dbReference>
<dbReference type="Proteomes" id="UP000002640">
    <property type="component" value="Unassembled WGS sequence"/>
</dbReference>
<dbReference type="AlphaFoldDB" id="G5A0R6"/>